<dbReference type="SUPFAM" id="SSF51735">
    <property type="entry name" value="NAD(P)-binding Rossmann-fold domains"/>
    <property type="match status" value="1"/>
</dbReference>
<feature type="domain" description="Enoyl reductase (ER)" evidence="7">
    <location>
        <begin position="10"/>
        <end position="349"/>
    </location>
</feature>
<evidence type="ECO:0000256" key="4">
    <source>
        <dbReference type="ARBA" id="ARBA00022723"/>
    </source>
</evidence>
<dbReference type="Pfam" id="PF08240">
    <property type="entry name" value="ADH_N"/>
    <property type="match status" value="1"/>
</dbReference>
<dbReference type="InterPro" id="IPR036291">
    <property type="entry name" value="NAD(P)-bd_dom_sf"/>
</dbReference>
<keyword evidence="9" id="KW-1185">Reference proteome</keyword>
<comment type="cofactor">
    <cofactor evidence="1">
        <name>Zn(2+)</name>
        <dbReference type="ChEBI" id="CHEBI:29105"/>
    </cofactor>
</comment>
<dbReference type="EC" id="1.1.1.1" evidence="3"/>
<dbReference type="InterPro" id="IPR013154">
    <property type="entry name" value="ADH-like_N"/>
</dbReference>
<dbReference type="AlphaFoldDB" id="A0A6S6YK86"/>
<dbReference type="GO" id="GO:0005737">
    <property type="term" value="C:cytoplasm"/>
    <property type="evidence" value="ECO:0007669"/>
    <property type="project" value="TreeGrafter"/>
</dbReference>
<evidence type="ECO:0000256" key="6">
    <source>
        <dbReference type="ARBA" id="ARBA00023002"/>
    </source>
</evidence>
<keyword evidence="4" id="KW-0479">Metal-binding</keyword>
<evidence type="ECO:0000313" key="8">
    <source>
        <dbReference type="EMBL" id="CAB3627833.1"/>
    </source>
</evidence>
<dbReference type="GO" id="GO:0004022">
    <property type="term" value="F:alcohol dehydrogenase (NAD+) activity"/>
    <property type="evidence" value="ECO:0007669"/>
    <property type="project" value="UniProtKB-EC"/>
</dbReference>
<protein>
    <recommendedName>
        <fullName evidence="3">alcohol dehydrogenase</fullName>
        <ecNumber evidence="3">1.1.1.1</ecNumber>
    </recommendedName>
</protein>
<comment type="similarity">
    <text evidence="2">Belongs to the zinc-containing alcohol dehydrogenase family.</text>
</comment>
<evidence type="ECO:0000256" key="5">
    <source>
        <dbReference type="ARBA" id="ARBA00022833"/>
    </source>
</evidence>
<evidence type="ECO:0000259" key="7">
    <source>
        <dbReference type="SMART" id="SM00829"/>
    </source>
</evidence>
<evidence type="ECO:0000256" key="2">
    <source>
        <dbReference type="ARBA" id="ARBA00008072"/>
    </source>
</evidence>
<dbReference type="RefSeq" id="WP_175172940.1">
    <property type="nucleotide sequence ID" value="NZ_CADIJX010000001.1"/>
</dbReference>
<dbReference type="GO" id="GO:0046872">
    <property type="term" value="F:metal ion binding"/>
    <property type="evidence" value="ECO:0007669"/>
    <property type="project" value="UniProtKB-KW"/>
</dbReference>
<organism evidence="8 9">
    <name type="scientific">Achromobacter pestifer</name>
    <dbReference type="NCBI Taxonomy" id="1353889"/>
    <lineage>
        <taxon>Bacteria</taxon>
        <taxon>Pseudomonadati</taxon>
        <taxon>Pseudomonadota</taxon>
        <taxon>Betaproteobacteria</taxon>
        <taxon>Burkholderiales</taxon>
        <taxon>Alcaligenaceae</taxon>
        <taxon>Achromobacter</taxon>
    </lineage>
</organism>
<dbReference type="CDD" id="cd08240">
    <property type="entry name" value="6_hydroxyhexanoate_dh_like"/>
    <property type="match status" value="1"/>
</dbReference>
<dbReference type="Proteomes" id="UP000494108">
    <property type="component" value="Unassembled WGS sequence"/>
</dbReference>
<accession>A0A6S6YK86</accession>
<keyword evidence="5" id="KW-0862">Zinc</keyword>
<evidence type="ECO:0000256" key="3">
    <source>
        <dbReference type="ARBA" id="ARBA00013190"/>
    </source>
</evidence>
<keyword evidence="6 8" id="KW-0560">Oxidoreductase</keyword>
<proteinExistence type="inferred from homology"/>
<sequence length="358" mass="37749">MLSYEVTEHGKPLQVRLRETPKPSGTEIVVRITHSGVCHSDVHLWHGYFDLGEGKRAYLKDRGLNPPLTLGHEPLGIVEAVGPDARGVAVGDRRVVYPWIGCGKCWACDEGLSTLCATPRNVGIATPGAFATHLLVPDPKYLVDVSGIDHAFAATLACSGVTCHSAIAKAIPQMRTDDWITVIGCGGLGLLAISMLKGMGFRNIVACDIDDSKLDAAKEQGAARTVRSDGPQAHDALNQATHGRLAAAIDFVGMPSTFNLPYSVLRKGGTYVLVGLHGGGVSLPLPPVAQRSIAIVGSFVGTLNDLHGVVELAKAGKLQAPPITVKAPGEISNILQELNQHRGVGRTVLDFTHTPANA</sequence>
<dbReference type="InterPro" id="IPR013149">
    <property type="entry name" value="ADH-like_C"/>
</dbReference>
<dbReference type="PANTHER" id="PTHR42940:SF8">
    <property type="entry name" value="VACUOLAR PROTEIN SORTING-ASSOCIATED PROTEIN 11"/>
    <property type="match status" value="1"/>
</dbReference>
<evidence type="ECO:0000256" key="1">
    <source>
        <dbReference type="ARBA" id="ARBA00001947"/>
    </source>
</evidence>
<reference evidence="8 9" key="1">
    <citation type="submission" date="2020-04" db="EMBL/GenBank/DDBJ databases">
        <authorList>
            <person name="De Canck E."/>
        </authorList>
    </citation>
    <scope>NUCLEOTIDE SEQUENCE [LARGE SCALE GENOMIC DNA]</scope>
    <source>
        <strain evidence="8 9">LMG 3431</strain>
    </source>
</reference>
<dbReference type="PANTHER" id="PTHR42940">
    <property type="entry name" value="ALCOHOL DEHYDROGENASE 1-RELATED"/>
    <property type="match status" value="1"/>
</dbReference>
<dbReference type="Gene3D" id="3.40.50.720">
    <property type="entry name" value="NAD(P)-binding Rossmann-like Domain"/>
    <property type="match status" value="1"/>
</dbReference>
<name>A0A6S6YK86_9BURK</name>
<gene>
    <name evidence="8" type="ORF">LMG3431_00611</name>
</gene>
<evidence type="ECO:0000313" key="9">
    <source>
        <dbReference type="Proteomes" id="UP000494108"/>
    </source>
</evidence>
<dbReference type="SUPFAM" id="SSF50129">
    <property type="entry name" value="GroES-like"/>
    <property type="match status" value="1"/>
</dbReference>
<dbReference type="SMART" id="SM00829">
    <property type="entry name" value="PKS_ER"/>
    <property type="match status" value="1"/>
</dbReference>
<dbReference type="Pfam" id="PF00107">
    <property type="entry name" value="ADH_zinc_N"/>
    <property type="match status" value="1"/>
</dbReference>
<dbReference type="EMBL" id="CADIJX010000001">
    <property type="protein sequence ID" value="CAB3627833.1"/>
    <property type="molecule type" value="Genomic_DNA"/>
</dbReference>
<dbReference type="Gene3D" id="3.90.180.10">
    <property type="entry name" value="Medium-chain alcohol dehydrogenases, catalytic domain"/>
    <property type="match status" value="1"/>
</dbReference>
<dbReference type="InterPro" id="IPR020843">
    <property type="entry name" value="ER"/>
</dbReference>
<dbReference type="InterPro" id="IPR011032">
    <property type="entry name" value="GroES-like_sf"/>
</dbReference>